<keyword evidence="1" id="KW-0472">Membrane</keyword>
<organism evidence="2 3">
    <name type="scientific">Rosa chinensis</name>
    <name type="common">China rose</name>
    <dbReference type="NCBI Taxonomy" id="74649"/>
    <lineage>
        <taxon>Eukaryota</taxon>
        <taxon>Viridiplantae</taxon>
        <taxon>Streptophyta</taxon>
        <taxon>Embryophyta</taxon>
        <taxon>Tracheophyta</taxon>
        <taxon>Spermatophyta</taxon>
        <taxon>Magnoliopsida</taxon>
        <taxon>eudicotyledons</taxon>
        <taxon>Gunneridae</taxon>
        <taxon>Pentapetalae</taxon>
        <taxon>rosids</taxon>
        <taxon>fabids</taxon>
        <taxon>Rosales</taxon>
        <taxon>Rosaceae</taxon>
        <taxon>Rosoideae</taxon>
        <taxon>Rosoideae incertae sedis</taxon>
        <taxon>Rosa</taxon>
    </lineage>
</organism>
<dbReference type="EMBL" id="PDCK01000043">
    <property type="protein sequence ID" value="PRQ29327.1"/>
    <property type="molecule type" value="Genomic_DNA"/>
</dbReference>
<dbReference type="Proteomes" id="UP000238479">
    <property type="component" value="Chromosome 5"/>
</dbReference>
<protein>
    <submittedName>
        <fullName evidence="2">Uncharacterized protein</fullName>
    </submittedName>
</protein>
<sequence>MFILFFFSINWKAKIKNQYASVPMLFIAYLIMILCAIVCCDACIMIGAYKTTSILSWNCKKICSLEILNWGLKF</sequence>
<evidence type="ECO:0000256" key="1">
    <source>
        <dbReference type="SAM" id="Phobius"/>
    </source>
</evidence>
<reference evidence="2 3" key="1">
    <citation type="journal article" date="2018" name="Nat. Genet.">
        <title>The Rosa genome provides new insights in the design of modern roses.</title>
        <authorList>
            <person name="Bendahmane M."/>
        </authorList>
    </citation>
    <scope>NUCLEOTIDE SEQUENCE [LARGE SCALE GENOMIC DNA]</scope>
    <source>
        <strain evidence="3">cv. Old Blush</strain>
    </source>
</reference>
<dbReference type="Gramene" id="PRQ29327">
    <property type="protein sequence ID" value="PRQ29327"/>
    <property type="gene ID" value="RchiOBHm_Chr5g0012721"/>
</dbReference>
<name>A0A2P6Q564_ROSCH</name>
<gene>
    <name evidence="2" type="ORF">RchiOBHm_Chr5g0012721</name>
</gene>
<feature type="transmembrane region" description="Helical" evidence="1">
    <location>
        <begin position="26"/>
        <end position="49"/>
    </location>
</feature>
<comment type="caution">
    <text evidence="2">The sequence shown here is derived from an EMBL/GenBank/DDBJ whole genome shotgun (WGS) entry which is preliminary data.</text>
</comment>
<accession>A0A2P6Q564</accession>
<keyword evidence="1" id="KW-1133">Transmembrane helix</keyword>
<keyword evidence="1" id="KW-0812">Transmembrane</keyword>
<evidence type="ECO:0000313" key="3">
    <source>
        <dbReference type="Proteomes" id="UP000238479"/>
    </source>
</evidence>
<keyword evidence="3" id="KW-1185">Reference proteome</keyword>
<dbReference type="AlphaFoldDB" id="A0A2P6Q564"/>
<proteinExistence type="predicted"/>
<evidence type="ECO:0000313" key="2">
    <source>
        <dbReference type="EMBL" id="PRQ29327.1"/>
    </source>
</evidence>